<dbReference type="Pfam" id="PF02182">
    <property type="entry name" value="SAD_SRA"/>
    <property type="match status" value="1"/>
</dbReference>
<dbReference type="InterPro" id="IPR036987">
    <property type="entry name" value="SRA-YDG_sf"/>
</dbReference>
<gene>
    <name evidence="4" type="ORF">V5O48_007725</name>
</gene>
<evidence type="ECO:0000256" key="2">
    <source>
        <dbReference type="PROSITE-ProRule" id="PRU00358"/>
    </source>
</evidence>
<dbReference type="EMBL" id="JBAHYK010000417">
    <property type="protein sequence ID" value="KAL0574228.1"/>
    <property type="molecule type" value="Genomic_DNA"/>
</dbReference>
<dbReference type="InterPro" id="IPR015947">
    <property type="entry name" value="PUA-like_sf"/>
</dbReference>
<dbReference type="SUPFAM" id="SSF88697">
    <property type="entry name" value="PUA domain-like"/>
    <property type="match status" value="1"/>
</dbReference>
<dbReference type="InterPro" id="IPR003105">
    <property type="entry name" value="SRA_YDG"/>
</dbReference>
<evidence type="ECO:0000313" key="5">
    <source>
        <dbReference type="Proteomes" id="UP001465976"/>
    </source>
</evidence>
<reference evidence="4 5" key="1">
    <citation type="submission" date="2024-02" db="EMBL/GenBank/DDBJ databases">
        <title>A draft genome for the cacao thread blight pathogen Marasmius crinis-equi.</title>
        <authorList>
            <person name="Cohen S.P."/>
            <person name="Baruah I.K."/>
            <person name="Amoako-Attah I."/>
            <person name="Bukari Y."/>
            <person name="Meinhardt L.W."/>
            <person name="Bailey B.A."/>
        </authorList>
    </citation>
    <scope>NUCLEOTIDE SEQUENCE [LARGE SCALE GENOMIC DNA]</scope>
    <source>
        <strain evidence="4 5">GH-76</strain>
    </source>
</reference>
<dbReference type="Gene3D" id="2.30.280.10">
    <property type="entry name" value="SRA-YDG"/>
    <property type="match status" value="1"/>
</dbReference>
<dbReference type="PROSITE" id="PS51015">
    <property type="entry name" value="YDG"/>
    <property type="match status" value="1"/>
</dbReference>
<dbReference type="Proteomes" id="UP001465976">
    <property type="component" value="Unassembled WGS sequence"/>
</dbReference>
<evidence type="ECO:0000313" key="4">
    <source>
        <dbReference type="EMBL" id="KAL0574228.1"/>
    </source>
</evidence>
<accession>A0ABR3FGL2</accession>
<feature type="domain" description="YDG" evidence="3">
    <location>
        <begin position="35"/>
        <end position="97"/>
    </location>
</feature>
<evidence type="ECO:0000259" key="3">
    <source>
        <dbReference type="PROSITE" id="PS51015"/>
    </source>
</evidence>
<comment type="caution">
    <text evidence="4">The sequence shown here is derived from an EMBL/GenBank/DDBJ whole genome shotgun (WGS) entry which is preliminary data.</text>
</comment>
<keyword evidence="5" id="KW-1185">Reference proteome</keyword>
<proteinExistence type="predicted"/>
<sequence length="97" mass="10446">MATERLRKLLAGNPALYPTGLPQETRSNRPSLFFGAPKDVKIGMTFPTRQAVRKVNLHNSDFAGIAHRSGAAFAIVLSGGYEDDVDNGEEMCVQPAG</sequence>
<comment type="subcellular location">
    <subcellularLocation>
        <location evidence="2">Nucleus</location>
    </subcellularLocation>
</comment>
<protein>
    <recommendedName>
        <fullName evidence="3">YDG domain-containing protein</fullName>
    </recommendedName>
</protein>
<organism evidence="4 5">
    <name type="scientific">Marasmius crinis-equi</name>
    <dbReference type="NCBI Taxonomy" id="585013"/>
    <lineage>
        <taxon>Eukaryota</taxon>
        <taxon>Fungi</taxon>
        <taxon>Dikarya</taxon>
        <taxon>Basidiomycota</taxon>
        <taxon>Agaricomycotina</taxon>
        <taxon>Agaricomycetes</taxon>
        <taxon>Agaricomycetidae</taxon>
        <taxon>Agaricales</taxon>
        <taxon>Marasmiineae</taxon>
        <taxon>Marasmiaceae</taxon>
        <taxon>Marasmius</taxon>
    </lineage>
</organism>
<name>A0ABR3FGL2_9AGAR</name>
<keyword evidence="1 2" id="KW-0539">Nucleus</keyword>
<evidence type="ECO:0000256" key="1">
    <source>
        <dbReference type="ARBA" id="ARBA00023242"/>
    </source>
</evidence>